<organism evidence="2 3">
    <name type="scientific">Candidatus Staskawiczbacteria bacterium RIFCSPHIGHO2_02_FULL_42_22</name>
    <dbReference type="NCBI Taxonomy" id="1802207"/>
    <lineage>
        <taxon>Bacteria</taxon>
        <taxon>Candidatus Staskawicziibacteriota</taxon>
    </lineage>
</organism>
<name>A0A1G2I4I2_9BACT</name>
<dbReference type="EMBL" id="MHOT01000008">
    <property type="protein sequence ID" value="OGZ69589.1"/>
    <property type="molecule type" value="Genomic_DNA"/>
</dbReference>
<evidence type="ECO:0000256" key="1">
    <source>
        <dbReference type="SAM" id="SignalP"/>
    </source>
</evidence>
<feature type="chain" id="PRO_5009583214" description="DUF4382 domain-containing protein" evidence="1">
    <location>
        <begin position="29"/>
        <end position="345"/>
    </location>
</feature>
<reference evidence="2 3" key="1">
    <citation type="journal article" date="2016" name="Nat. Commun.">
        <title>Thousands of microbial genomes shed light on interconnected biogeochemical processes in an aquifer system.</title>
        <authorList>
            <person name="Anantharaman K."/>
            <person name="Brown C.T."/>
            <person name="Hug L.A."/>
            <person name="Sharon I."/>
            <person name="Castelle C.J."/>
            <person name="Probst A.J."/>
            <person name="Thomas B.C."/>
            <person name="Singh A."/>
            <person name="Wilkins M.J."/>
            <person name="Karaoz U."/>
            <person name="Brodie E.L."/>
            <person name="Williams K.H."/>
            <person name="Hubbard S.S."/>
            <person name="Banfield J.F."/>
        </authorList>
    </citation>
    <scope>NUCLEOTIDE SEQUENCE [LARGE SCALE GENOMIC DNA]</scope>
</reference>
<gene>
    <name evidence="2" type="ORF">A3D44_03370</name>
</gene>
<comment type="caution">
    <text evidence="2">The sequence shown here is derived from an EMBL/GenBank/DDBJ whole genome shotgun (WGS) entry which is preliminary data.</text>
</comment>
<sequence>MKHIFLSGTLLMAALVLLFAPNTTVTKAADTDKFTQGLRIIKIAIGDNGKTTFEFVVKADYLIDPKDTYGTKEPPITVDSQYGWDDVNVPLKPGVYSVSEKPVKGWKPNPIVSCVNQRGERLKSTGVVINEGQIATCVFVDVKSDISSPPELSQGLRIIKIAIGDNGKTTFEFVIKGKNTKPKTVSVDVGPRHGGEGVDVPLDPGTYSISENPIDGWYPPTIKCTQSGVFFPGPRFVIEEGKPIICLVTNIKKFVKTSTNAGAISPETEFVDFFGANNSEDLIAADGSLYVDPDDFDPEAPSPLPTPTATTSSTALDLTNLLQASIASLAGGSFAIRQILKMFRG</sequence>
<evidence type="ECO:0000313" key="3">
    <source>
        <dbReference type="Proteomes" id="UP000178820"/>
    </source>
</evidence>
<evidence type="ECO:0000313" key="2">
    <source>
        <dbReference type="EMBL" id="OGZ69589.1"/>
    </source>
</evidence>
<dbReference type="Proteomes" id="UP000178820">
    <property type="component" value="Unassembled WGS sequence"/>
</dbReference>
<proteinExistence type="predicted"/>
<evidence type="ECO:0008006" key="4">
    <source>
        <dbReference type="Google" id="ProtNLM"/>
    </source>
</evidence>
<protein>
    <recommendedName>
        <fullName evidence="4">DUF4382 domain-containing protein</fullName>
    </recommendedName>
</protein>
<keyword evidence="1" id="KW-0732">Signal</keyword>
<feature type="signal peptide" evidence="1">
    <location>
        <begin position="1"/>
        <end position="28"/>
    </location>
</feature>
<accession>A0A1G2I4I2</accession>
<dbReference type="AlphaFoldDB" id="A0A1G2I4I2"/>